<dbReference type="GO" id="GO:0016757">
    <property type="term" value="F:glycosyltransferase activity"/>
    <property type="evidence" value="ECO:0007669"/>
    <property type="project" value="UniProtKB-ARBA"/>
</dbReference>
<proteinExistence type="predicted"/>
<organism evidence="2">
    <name type="scientific">Desulfobacca acetoxidans</name>
    <dbReference type="NCBI Taxonomy" id="60893"/>
    <lineage>
        <taxon>Bacteria</taxon>
        <taxon>Pseudomonadati</taxon>
        <taxon>Thermodesulfobacteriota</taxon>
        <taxon>Desulfobaccia</taxon>
        <taxon>Desulfobaccales</taxon>
        <taxon>Desulfobaccaceae</taxon>
        <taxon>Desulfobacca</taxon>
    </lineage>
</organism>
<dbReference type="EMBL" id="DTMF01000079">
    <property type="protein sequence ID" value="HGF33360.1"/>
    <property type="molecule type" value="Genomic_DNA"/>
</dbReference>
<feature type="domain" description="Glycosyltransferase subfamily 4-like N-terminal" evidence="1">
    <location>
        <begin position="14"/>
        <end position="180"/>
    </location>
</feature>
<accession>A0A7C3V6V2</accession>
<evidence type="ECO:0000313" key="2">
    <source>
        <dbReference type="EMBL" id="HGF33360.1"/>
    </source>
</evidence>
<dbReference type="Gene3D" id="3.40.50.2000">
    <property type="entry name" value="Glycogen Phosphorylase B"/>
    <property type="match status" value="2"/>
</dbReference>
<dbReference type="PANTHER" id="PTHR12526">
    <property type="entry name" value="GLYCOSYLTRANSFERASE"/>
    <property type="match status" value="1"/>
</dbReference>
<evidence type="ECO:0000259" key="1">
    <source>
        <dbReference type="Pfam" id="PF13439"/>
    </source>
</evidence>
<comment type="caution">
    <text evidence="2">The sequence shown here is derived from an EMBL/GenBank/DDBJ whole genome shotgun (WGS) entry which is preliminary data.</text>
</comment>
<gene>
    <name evidence="2" type="ORF">ENW96_03085</name>
</gene>
<protein>
    <submittedName>
        <fullName evidence="2">Glycosyltransferase family 1 protein</fullName>
    </submittedName>
</protein>
<reference evidence="2" key="1">
    <citation type="journal article" date="2020" name="mSystems">
        <title>Genome- and Community-Level Interaction Insights into Carbon Utilization and Element Cycling Functions of Hydrothermarchaeota in Hydrothermal Sediment.</title>
        <authorList>
            <person name="Zhou Z."/>
            <person name="Liu Y."/>
            <person name="Xu W."/>
            <person name="Pan J."/>
            <person name="Luo Z.H."/>
            <person name="Li M."/>
        </authorList>
    </citation>
    <scope>NUCLEOTIDE SEQUENCE [LARGE SCALE GENOMIC DNA]</scope>
    <source>
        <strain evidence="2">SpSt-897</strain>
    </source>
</reference>
<dbReference type="InterPro" id="IPR028098">
    <property type="entry name" value="Glyco_trans_4-like_N"/>
</dbReference>
<dbReference type="AlphaFoldDB" id="A0A7C3V6V2"/>
<keyword evidence="2" id="KW-0808">Transferase</keyword>
<dbReference type="SUPFAM" id="SSF53756">
    <property type="entry name" value="UDP-Glycosyltransferase/glycogen phosphorylase"/>
    <property type="match status" value="1"/>
</dbReference>
<sequence>MIRVVILSPAAELGGAERSLLTFLRAAQGTLVEARVLLPREGPLGSALTTLGVPWEVAPMPPALRRLSRQPGRFAPKRFIMAVWQGVGYTARLHRRLRRLAPDVIYTNGIKSHVVGALLRPWTRSRIIWHLRDFWEGRYVGLLADRGPHVIIANSRATAWNLKNRMNQPKKVAVVYNAVDSKMFAPEGRRARVEDWGFFHPRIGLVAAFARLKGHELLLDGVPRILEQFPHAGFFFIGGEIYEGIGDRGYEQELRCRVRALKLDRSVIFTGFQPDMAPWYRALDVVVCASTRPEGFGRTLLEAMACGRAVVGPRAGGIPEFVQHEKNGLLYEPGNAKELAGCILDLLQKPFLREKLAVAGRDTAVQRFTPEAHAQAVVQCFSHNI</sequence>
<dbReference type="Pfam" id="PF13692">
    <property type="entry name" value="Glyco_trans_1_4"/>
    <property type="match status" value="1"/>
</dbReference>
<dbReference type="CDD" id="cd03801">
    <property type="entry name" value="GT4_PimA-like"/>
    <property type="match status" value="1"/>
</dbReference>
<name>A0A7C3V6V2_9BACT</name>
<dbReference type="Pfam" id="PF13439">
    <property type="entry name" value="Glyco_transf_4"/>
    <property type="match status" value="1"/>
</dbReference>